<dbReference type="OrthoDB" id="2434592at2759"/>
<reference evidence="1" key="1">
    <citation type="submission" date="2021-06" db="EMBL/GenBank/DDBJ databases">
        <authorList>
            <person name="Kallberg Y."/>
            <person name="Tangrot J."/>
            <person name="Rosling A."/>
        </authorList>
    </citation>
    <scope>NUCLEOTIDE SEQUENCE</scope>
    <source>
        <strain evidence="1">FL966</strain>
    </source>
</reference>
<dbReference type="EMBL" id="CAJVQA010046713">
    <property type="protein sequence ID" value="CAG8818445.1"/>
    <property type="molecule type" value="Genomic_DNA"/>
</dbReference>
<dbReference type="Proteomes" id="UP000789759">
    <property type="component" value="Unassembled WGS sequence"/>
</dbReference>
<name>A0A9N9PI06_9GLOM</name>
<dbReference type="AlphaFoldDB" id="A0A9N9PI06"/>
<evidence type="ECO:0000313" key="2">
    <source>
        <dbReference type="Proteomes" id="UP000789759"/>
    </source>
</evidence>
<feature type="non-terminal residue" evidence="1">
    <location>
        <position position="103"/>
    </location>
</feature>
<sequence>CELLMSINNDTLTAIAFSTPNLQNLKNIKEIHIDAIYKTTKDFILINAIKNVWPNKGIQLCLWHLKKAILTKIKLNKQQVRYSLFTIGDFQQFPFIDPNFVSQ</sequence>
<accession>A0A9N9PI06</accession>
<feature type="non-terminal residue" evidence="1">
    <location>
        <position position="1"/>
    </location>
</feature>
<protein>
    <submittedName>
        <fullName evidence="1">1583_t:CDS:1</fullName>
    </submittedName>
</protein>
<keyword evidence="2" id="KW-1185">Reference proteome</keyword>
<proteinExistence type="predicted"/>
<evidence type="ECO:0000313" key="1">
    <source>
        <dbReference type="EMBL" id="CAG8818445.1"/>
    </source>
</evidence>
<gene>
    <name evidence="1" type="ORF">CPELLU_LOCUS19443</name>
</gene>
<comment type="caution">
    <text evidence="1">The sequence shown here is derived from an EMBL/GenBank/DDBJ whole genome shotgun (WGS) entry which is preliminary data.</text>
</comment>
<organism evidence="1 2">
    <name type="scientific">Cetraspora pellucida</name>
    <dbReference type="NCBI Taxonomy" id="1433469"/>
    <lineage>
        <taxon>Eukaryota</taxon>
        <taxon>Fungi</taxon>
        <taxon>Fungi incertae sedis</taxon>
        <taxon>Mucoromycota</taxon>
        <taxon>Glomeromycotina</taxon>
        <taxon>Glomeromycetes</taxon>
        <taxon>Diversisporales</taxon>
        <taxon>Gigasporaceae</taxon>
        <taxon>Cetraspora</taxon>
    </lineage>
</organism>